<gene>
    <name evidence="2" type="primary">gb29485</name>
    <name evidence="2" type="ORF">PR202_gb29485</name>
</gene>
<feature type="region of interest" description="Disordered" evidence="1">
    <location>
        <begin position="16"/>
        <end position="45"/>
    </location>
</feature>
<evidence type="ECO:0000313" key="2">
    <source>
        <dbReference type="EMBL" id="GJN40287.1"/>
    </source>
</evidence>
<name>A0AAV5G0A3_ELECO</name>
<dbReference type="EMBL" id="BQKI01000109">
    <property type="protein sequence ID" value="GJN40287.1"/>
    <property type="molecule type" value="Genomic_DNA"/>
</dbReference>
<comment type="caution">
    <text evidence="2">The sequence shown here is derived from an EMBL/GenBank/DDBJ whole genome shotgun (WGS) entry which is preliminary data.</text>
</comment>
<proteinExistence type="predicted"/>
<reference evidence="2" key="2">
    <citation type="submission" date="2021-12" db="EMBL/GenBank/DDBJ databases">
        <title>Resequencing data analysis of finger millet.</title>
        <authorList>
            <person name="Hatakeyama M."/>
            <person name="Aluri S."/>
            <person name="Balachadran M.T."/>
            <person name="Sivarajan S.R."/>
            <person name="Poveda L."/>
            <person name="Shimizu-Inatsugi R."/>
            <person name="Schlapbach R."/>
            <person name="Sreeman S.M."/>
            <person name="Shimizu K.K."/>
        </authorList>
    </citation>
    <scope>NUCLEOTIDE SEQUENCE</scope>
</reference>
<reference evidence="2" key="1">
    <citation type="journal article" date="2018" name="DNA Res.">
        <title>Multiple hybrid de novo genome assembly of finger millet, an orphan allotetraploid crop.</title>
        <authorList>
            <person name="Hatakeyama M."/>
            <person name="Aluri S."/>
            <person name="Balachadran M.T."/>
            <person name="Sivarajan S.R."/>
            <person name="Patrignani A."/>
            <person name="Gruter S."/>
            <person name="Poveda L."/>
            <person name="Shimizu-Inatsugi R."/>
            <person name="Baeten J."/>
            <person name="Francoijs K.J."/>
            <person name="Nataraja K.N."/>
            <person name="Reddy Y.A.N."/>
            <person name="Phadnis S."/>
            <person name="Ravikumar R.L."/>
            <person name="Schlapbach R."/>
            <person name="Sreeman S.M."/>
            <person name="Shimizu K.K."/>
        </authorList>
    </citation>
    <scope>NUCLEOTIDE SEQUENCE</scope>
</reference>
<dbReference type="AlphaFoldDB" id="A0AAV5G0A3"/>
<evidence type="ECO:0000313" key="3">
    <source>
        <dbReference type="Proteomes" id="UP001054889"/>
    </source>
</evidence>
<dbReference type="Proteomes" id="UP001054889">
    <property type="component" value="Unassembled WGS sequence"/>
</dbReference>
<evidence type="ECO:0000256" key="1">
    <source>
        <dbReference type="SAM" id="MobiDB-lite"/>
    </source>
</evidence>
<sequence>MPPGISREIDVELVDNEVLTAPDHTEPDQNTASPGDVTREASPLSWLPAKDALPTELSPEVDLQIAQNTFVYSRRPRTQGTNPLAVQFEAHHQPATPQPAVQTQDQDQQLPSTTSFLDKITKPVQTVLAVPKPWRRPARRAVTTDPPRRSRRIAKLPADVMDHKAATTVCRCLGFTESENQVPPEALQKYTEFFKKPLIRRHVEALAKLVGKEMPTKEQLRAVEAQGTRGGILVAWNDSLNATARRIHDHSVSVQFDSDNHSWWFMGVYGPHQDDKWIMGYSVSDLAPLVYAAVPPKTRHQRTVAQGMFDKSWPTDIQGDWWRKAVKRVPKKNKKGLNSTIIMVAWVLWKHRNACVFDGVQANMTELLRVFNEERHLWCMAGARGLRALGQDQPAKVVVPD</sequence>
<protein>
    <submittedName>
        <fullName evidence="2">Uncharacterized protein</fullName>
    </submittedName>
</protein>
<keyword evidence="3" id="KW-1185">Reference proteome</keyword>
<organism evidence="2 3">
    <name type="scientific">Eleusine coracana subsp. coracana</name>
    <dbReference type="NCBI Taxonomy" id="191504"/>
    <lineage>
        <taxon>Eukaryota</taxon>
        <taxon>Viridiplantae</taxon>
        <taxon>Streptophyta</taxon>
        <taxon>Embryophyta</taxon>
        <taxon>Tracheophyta</taxon>
        <taxon>Spermatophyta</taxon>
        <taxon>Magnoliopsida</taxon>
        <taxon>Liliopsida</taxon>
        <taxon>Poales</taxon>
        <taxon>Poaceae</taxon>
        <taxon>PACMAD clade</taxon>
        <taxon>Chloridoideae</taxon>
        <taxon>Cynodonteae</taxon>
        <taxon>Eleusininae</taxon>
        <taxon>Eleusine</taxon>
    </lineage>
</organism>
<accession>A0AAV5G0A3</accession>